<feature type="domain" description="Methyltransferase type 11" evidence="1">
    <location>
        <begin position="98"/>
        <end position="147"/>
    </location>
</feature>
<dbReference type="GO" id="GO:0008757">
    <property type="term" value="F:S-adenosylmethionine-dependent methyltransferase activity"/>
    <property type="evidence" value="ECO:0007669"/>
    <property type="project" value="InterPro"/>
</dbReference>
<evidence type="ECO:0000313" key="3">
    <source>
        <dbReference type="Proteomes" id="UP000291236"/>
    </source>
</evidence>
<proteinExistence type="predicted"/>
<dbReference type="Proteomes" id="UP000291236">
    <property type="component" value="Chromosome"/>
</dbReference>
<dbReference type="SUPFAM" id="SSF53335">
    <property type="entry name" value="S-adenosyl-L-methionine-dependent methyltransferases"/>
    <property type="match status" value="1"/>
</dbReference>
<dbReference type="AlphaFoldDB" id="A0A4P2VT62"/>
<keyword evidence="3" id="KW-1185">Reference proteome</keyword>
<organism evidence="2 3">
    <name type="scientific">Fluviispira sanaruensis</name>
    <dbReference type="NCBI Taxonomy" id="2493639"/>
    <lineage>
        <taxon>Bacteria</taxon>
        <taxon>Pseudomonadati</taxon>
        <taxon>Bdellovibrionota</taxon>
        <taxon>Oligoflexia</taxon>
        <taxon>Silvanigrellales</taxon>
        <taxon>Silvanigrellaceae</taxon>
        <taxon>Fluviispira</taxon>
    </lineage>
</organism>
<evidence type="ECO:0000259" key="1">
    <source>
        <dbReference type="Pfam" id="PF08241"/>
    </source>
</evidence>
<dbReference type="InterPro" id="IPR029063">
    <property type="entry name" value="SAM-dependent_MTases_sf"/>
</dbReference>
<gene>
    <name evidence="2" type="ORF">JCM31447_04890</name>
</gene>
<dbReference type="RefSeq" id="WP_130606157.1">
    <property type="nucleotide sequence ID" value="NZ_AP019368.1"/>
</dbReference>
<dbReference type="Pfam" id="PF08241">
    <property type="entry name" value="Methyltransf_11"/>
    <property type="match status" value="1"/>
</dbReference>
<reference evidence="2 3" key="1">
    <citation type="submission" date="2018-12" db="EMBL/GenBank/DDBJ databases">
        <title>Rubrispira sanarue gen. nov., sp., nov., a member of the order Silvanigrellales, isolated from a brackish lake in Hamamatsu Japan.</title>
        <authorList>
            <person name="Maejima Y."/>
            <person name="Iino T."/>
            <person name="Muraguchi Y."/>
            <person name="Fukuda K."/>
            <person name="Nojiri H."/>
            <person name="Ohkuma M."/>
            <person name="Moriuchi R."/>
            <person name="Dohra H."/>
            <person name="Kimbara K."/>
            <person name="Shintani M."/>
        </authorList>
    </citation>
    <scope>NUCLEOTIDE SEQUENCE [LARGE SCALE GENOMIC DNA]</scope>
    <source>
        <strain evidence="2 3">RF1110005</strain>
    </source>
</reference>
<dbReference type="InterPro" id="IPR013216">
    <property type="entry name" value="Methyltransf_11"/>
</dbReference>
<dbReference type="KEGG" id="sbf:JCM31447_04890"/>
<protein>
    <recommendedName>
        <fullName evidence="1">Methyltransferase type 11 domain-containing protein</fullName>
    </recommendedName>
</protein>
<accession>A0A4P2VT62</accession>
<name>A0A4P2VT62_FLUSA</name>
<sequence>MSVNVDMLLNEQIIRQIEEMNEIRRKIFNFISLLKPKAILSVGEGVAKKQTCIGQCILNKCLPNTVRTIVLIDLLNRSSDSFFSDPDLCLSSNVHIVPVYGDATKLPFPNNFFELTVAPFMIDDCADHYKLFNELLRCTKKNGYIIISGHGLDTVKMKDKSFSLLGSCHRNQADPNEINTFAALNGYNIIQSVQNNHAWFRIIKKEQINCKN</sequence>
<dbReference type="Gene3D" id="3.40.50.150">
    <property type="entry name" value="Vaccinia Virus protein VP39"/>
    <property type="match status" value="1"/>
</dbReference>
<evidence type="ECO:0000313" key="2">
    <source>
        <dbReference type="EMBL" id="BBH52052.1"/>
    </source>
</evidence>
<dbReference type="OrthoDB" id="9760689at2"/>
<dbReference type="EMBL" id="AP019368">
    <property type="protein sequence ID" value="BBH52052.1"/>
    <property type="molecule type" value="Genomic_DNA"/>
</dbReference>